<organism evidence="2 3">
    <name type="scientific">Reticulomyxa filosa</name>
    <dbReference type="NCBI Taxonomy" id="46433"/>
    <lineage>
        <taxon>Eukaryota</taxon>
        <taxon>Sar</taxon>
        <taxon>Rhizaria</taxon>
        <taxon>Retaria</taxon>
        <taxon>Foraminifera</taxon>
        <taxon>Monothalamids</taxon>
        <taxon>Reticulomyxidae</taxon>
        <taxon>Reticulomyxa</taxon>
    </lineage>
</organism>
<keyword evidence="3" id="KW-1185">Reference proteome</keyword>
<dbReference type="SUPFAM" id="SSF56112">
    <property type="entry name" value="Protein kinase-like (PK-like)"/>
    <property type="match status" value="1"/>
</dbReference>
<dbReference type="EMBL" id="ASPP01007269">
    <property type="protein sequence ID" value="ETO27419.1"/>
    <property type="molecule type" value="Genomic_DNA"/>
</dbReference>
<sequence>MSNWKGHCKDLMEYMKSKWQWCEEQMKDHENELRYESLKEQYECEQTKDVDWKGVTKQAIPRAGGDGNCEGVVAQFVNKQRLSEQELATCRRVVMLWRWLDTTHGIHTLHDVFESKRQLCLITSALEGGDLFHYITSDSIRPLWNEVAIATLFAQVCLFVCLFVCLLKKKK</sequence>
<proteinExistence type="predicted"/>
<comment type="caution">
    <text evidence="2">The sequence shown here is derived from an EMBL/GenBank/DDBJ whole genome shotgun (WGS) entry which is preliminary data.</text>
</comment>
<evidence type="ECO:0000313" key="2">
    <source>
        <dbReference type="EMBL" id="ETO27419.1"/>
    </source>
</evidence>
<dbReference type="Gene3D" id="1.10.510.10">
    <property type="entry name" value="Transferase(Phosphotransferase) domain 1"/>
    <property type="match status" value="1"/>
</dbReference>
<dbReference type="Gene3D" id="3.30.200.20">
    <property type="entry name" value="Phosphorylase Kinase, domain 1"/>
    <property type="match status" value="1"/>
</dbReference>
<keyword evidence="1" id="KW-0472">Membrane</keyword>
<evidence type="ECO:0000256" key="1">
    <source>
        <dbReference type="SAM" id="Phobius"/>
    </source>
</evidence>
<dbReference type="AlphaFoldDB" id="X6NP15"/>
<dbReference type="Proteomes" id="UP000023152">
    <property type="component" value="Unassembled WGS sequence"/>
</dbReference>
<keyword evidence="1" id="KW-0812">Transmembrane</keyword>
<reference evidence="2 3" key="1">
    <citation type="journal article" date="2013" name="Curr. Biol.">
        <title>The Genome of the Foraminiferan Reticulomyxa filosa.</title>
        <authorList>
            <person name="Glockner G."/>
            <person name="Hulsmann N."/>
            <person name="Schleicher M."/>
            <person name="Noegel A.A."/>
            <person name="Eichinger L."/>
            <person name="Gallinger C."/>
            <person name="Pawlowski J."/>
            <person name="Sierra R."/>
            <person name="Euteneuer U."/>
            <person name="Pillet L."/>
            <person name="Moustafa A."/>
            <person name="Platzer M."/>
            <person name="Groth M."/>
            <person name="Szafranski K."/>
            <person name="Schliwa M."/>
        </authorList>
    </citation>
    <scope>NUCLEOTIDE SEQUENCE [LARGE SCALE GENOMIC DNA]</scope>
</reference>
<dbReference type="InterPro" id="IPR011009">
    <property type="entry name" value="Kinase-like_dom_sf"/>
</dbReference>
<keyword evidence="1" id="KW-1133">Transmembrane helix</keyword>
<accession>X6NP15</accession>
<evidence type="ECO:0000313" key="3">
    <source>
        <dbReference type="Proteomes" id="UP000023152"/>
    </source>
</evidence>
<feature type="transmembrane region" description="Helical" evidence="1">
    <location>
        <begin position="147"/>
        <end position="167"/>
    </location>
</feature>
<name>X6NP15_RETFI</name>
<gene>
    <name evidence="2" type="ORF">RFI_09714</name>
</gene>
<protein>
    <submittedName>
        <fullName evidence="2">Uncharacterized protein</fullName>
    </submittedName>
</protein>